<dbReference type="InterPro" id="IPR028601">
    <property type="entry name" value="NUBP1/Nbp35"/>
</dbReference>
<keyword evidence="1 8" id="KW-0004">4Fe-4S</keyword>
<dbReference type="Gene3D" id="3.40.50.300">
    <property type="entry name" value="P-loop containing nucleotide triphosphate hydrolases"/>
    <property type="match status" value="1"/>
</dbReference>
<keyword evidence="2 8" id="KW-0963">Cytoplasm</keyword>
<dbReference type="GO" id="GO:0051539">
    <property type="term" value="F:4 iron, 4 sulfur cluster binding"/>
    <property type="evidence" value="ECO:0007669"/>
    <property type="project" value="UniProtKB-UniRule"/>
</dbReference>
<name>A0AAD7PWD3_QUISA</name>
<feature type="binding site" evidence="8">
    <location>
        <position position="37"/>
    </location>
    <ligand>
        <name>[4Fe-4S] cluster</name>
        <dbReference type="ChEBI" id="CHEBI:49883"/>
        <label>1</label>
    </ligand>
</feature>
<dbReference type="SUPFAM" id="SSF52540">
    <property type="entry name" value="P-loop containing nucleoside triphosphate hydrolases"/>
    <property type="match status" value="1"/>
</dbReference>
<dbReference type="EMBL" id="JARAOO010000004">
    <property type="protein sequence ID" value="KAJ7970706.1"/>
    <property type="molecule type" value="Genomic_DNA"/>
</dbReference>
<dbReference type="AlphaFoldDB" id="A0AAD7PWD3"/>
<feature type="binding site" evidence="8">
    <location>
        <position position="14"/>
    </location>
    <ligand>
        <name>[4Fe-4S] cluster</name>
        <dbReference type="ChEBI" id="CHEBI:49883"/>
        <label>1</label>
    </ligand>
</feature>
<evidence type="ECO:0000256" key="8">
    <source>
        <dbReference type="HAMAP-Rule" id="MF_03038"/>
    </source>
</evidence>
<comment type="similarity">
    <text evidence="8">Belongs to the Mrp/NBP35 ATP-binding proteins family. NUBP1/NBP35 subfamily.</text>
</comment>
<feature type="region of interest" description="Disordered" evidence="9">
    <location>
        <begin position="1"/>
        <end position="25"/>
    </location>
</feature>
<dbReference type="PANTHER" id="PTHR23264:SF19">
    <property type="entry name" value="CYTOSOLIC FE-S CLUSTER ASSEMBLY FACTOR NUBP2"/>
    <property type="match status" value="1"/>
</dbReference>
<keyword evidence="7 8" id="KW-0411">Iron-sulfur</keyword>
<keyword evidence="4 8" id="KW-0547">Nucleotide-binding</keyword>
<dbReference type="InterPro" id="IPR027417">
    <property type="entry name" value="P-loop_NTPase"/>
</dbReference>
<dbReference type="GO" id="GO:0005829">
    <property type="term" value="C:cytosol"/>
    <property type="evidence" value="ECO:0007669"/>
    <property type="project" value="TreeGrafter"/>
</dbReference>
<evidence type="ECO:0000256" key="9">
    <source>
        <dbReference type="SAM" id="MobiDB-lite"/>
    </source>
</evidence>
<evidence type="ECO:0000256" key="1">
    <source>
        <dbReference type="ARBA" id="ARBA00022485"/>
    </source>
</evidence>
<comment type="cofactor">
    <cofactor evidence="8">
        <name>[4Fe-4S] cluster</name>
        <dbReference type="ChEBI" id="CHEBI:49883"/>
    </cofactor>
    <text evidence="8">Binds 3 [4Fe-4S] clusters per homodimer. Contains two stable clusters in the N-termini and one labile, bridging cluster between subunits of the homodimer.</text>
</comment>
<dbReference type="GO" id="GO:0016226">
    <property type="term" value="P:iron-sulfur cluster assembly"/>
    <property type="evidence" value="ECO:0007669"/>
    <property type="project" value="UniProtKB-UniRule"/>
</dbReference>
<keyword evidence="3 8" id="KW-0479">Metal-binding</keyword>
<accession>A0AAD7PWD3</accession>
<evidence type="ECO:0000256" key="3">
    <source>
        <dbReference type="ARBA" id="ARBA00022723"/>
    </source>
</evidence>
<dbReference type="InterPro" id="IPR000808">
    <property type="entry name" value="Mrp-like_CS"/>
</dbReference>
<protein>
    <recommendedName>
        <fullName evidence="8">Cytosolic Fe-S cluster assembly factor NBP35</fullName>
    </recommendedName>
</protein>
<comment type="caution">
    <text evidence="10">The sequence shown here is derived from an EMBL/GenBank/DDBJ whole genome shotgun (WGS) entry which is preliminary data.</text>
</comment>
<comment type="miscellaneous">
    <text evidence="8">Although plant and algal NBP35 proteins lack the characteristic CXXC motif in the C-terminus, thought to be required for Fe-S cluster binding, they can bind a [4Fe-4S] cluster in the C-terminus. Also, in this linage, no CFD1 partner protein homolog as found in other eukaryotes can be found.</text>
</comment>
<evidence type="ECO:0000256" key="2">
    <source>
        <dbReference type="ARBA" id="ARBA00022490"/>
    </source>
</evidence>
<dbReference type="CDD" id="cd02037">
    <property type="entry name" value="Mrp_NBP35"/>
    <property type="match status" value="1"/>
</dbReference>
<dbReference type="GO" id="GO:0140663">
    <property type="term" value="F:ATP-dependent FeS chaperone activity"/>
    <property type="evidence" value="ECO:0007669"/>
    <property type="project" value="InterPro"/>
</dbReference>
<evidence type="ECO:0000313" key="10">
    <source>
        <dbReference type="EMBL" id="KAJ7970706.1"/>
    </source>
</evidence>
<dbReference type="PROSITE" id="PS01215">
    <property type="entry name" value="MRP"/>
    <property type="match status" value="1"/>
</dbReference>
<dbReference type="InterPro" id="IPR019591">
    <property type="entry name" value="Mrp/NBP35_ATP-bd"/>
</dbReference>
<evidence type="ECO:0000256" key="5">
    <source>
        <dbReference type="ARBA" id="ARBA00022840"/>
    </source>
</evidence>
<comment type="subcellular location">
    <subcellularLocation>
        <location evidence="8">Cytoplasm</location>
    </subcellularLocation>
</comment>
<keyword evidence="6 8" id="KW-0408">Iron</keyword>
<dbReference type="Pfam" id="PF10609">
    <property type="entry name" value="ParA"/>
    <property type="match status" value="2"/>
</dbReference>
<organism evidence="10 11">
    <name type="scientific">Quillaja saponaria</name>
    <name type="common">Soap bark tree</name>
    <dbReference type="NCBI Taxonomy" id="32244"/>
    <lineage>
        <taxon>Eukaryota</taxon>
        <taxon>Viridiplantae</taxon>
        <taxon>Streptophyta</taxon>
        <taxon>Embryophyta</taxon>
        <taxon>Tracheophyta</taxon>
        <taxon>Spermatophyta</taxon>
        <taxon>Magnoliopsida</taxon>
        <taxon>eudicotyledons</taxon>
        <taxon>Gunneridae</taxon>
        <taxon>Pentapetalae</taxon>
        <taxon>rosids</taxon>
        <taxon>fabids</taxon>
        <taxon>Fabales</taxon>
        <taxon>Quillajaceae</taxon>
        <taxon>Quillaja</taxon>
    </lineage>
</organism>
<feature type="binding site" evidence="8">
    <location>
        <begin position="67"/>
        <end position="74"/>
    </location>
    <ligand>
        <name>ATP</name>
        <dbReference type="ChEBI" id="CHEBI:30616"/>
    </ligand>
</feature>
<dbReference type="KEGG" id="qsa:O6P43_008846"/>
<gene>
    <name evidence="8" type="primary">NBP35</name>
    <name evidence="10" type="ORF">O6P43_008846</name>
</gene>
<comment type="function">
    <text evidence="8">Component of the cytosolic iron-sulfur (Fe-S) protein assembly (CIA) machinery. Required for maturation of extramitochondrial Fe-S proteins. Functions as Fe-S scaffold, mediating the de novo assembly of an Fe-S cluster and its transfer to target apoproteins. Essential for embryo development.</text>
</comment>
<reference evidence="10" key="1">
    <citation type="journal article" date="2023" name="Science">
        <title>Elucidation of the pathway for biosynthesis of saponin adjuvants from the soapbark tree.</title>
        <authorList>
            <person name="Reed J."/>
            <person name="Orme A."/>
            <person name="El-Demerdash A."/>
            <person name="Owen C."/>
            <person name="Martin L.B.B."/>
            <person name="Misra R.C."/>
            <person name="Kikuchi S."/>
            <person name="Rejzek M."/>
            <person name="Martin A.C."/>
            <person name="Harkess A."/>
            <person name="Leebens-Mack J."/>
            <person name="Louveau T."/>
            <person name="Stephenson M.J."/>
            <person name="Osbourn A."/>
        </authorList>
    </citation>
    <scope>NUCLEOTIDE SEQUENCE</scope>
    <source>
        <strain evidence="10">S10</strain>
    </source>
</reference>
<feature type="binding site" evidence="8">
    <location>
        <position position="31"/>
    </location>
    <ligand>
        <name>[4Fe-4S] cluster</name>
        <dbReference type="ChEBI" id="CHEBI:49883"/>
        <label>1</label>
    </ligand>
</feature>
<dbReference type="Proteomes" id="UP001163823">
    <property type="component" value="Chromosome 4"/>
</dbReference>
<evidence type="ECO:0000313" key="11">
    <source>
        <dbReference type="Proteomes" id="UP001163823"/>
    </source>
</evidence>
<evidence type="ECO:0000256" key="7">
    <source>
        <dbReference type="ARBA" id="ARBA00023014"/>
    </source>
</evidence>
<feature type="binding site" evidence="8">
    <location>
        <position position="28"/>
    </location>
    <ligand>
        <name>[4Fe-4S] cluster</name>
        <dbReference type="ChEBI" id="CHEBI:49883"/>
        <label>1</label>
    </ligand>
</feature>
<keyword evidence="11" id="KW-1185">Reference proteome</keyword>
<proteinExistence type="inferred from homology"/>
<sequence length="355" mass="38088">MENGDIPENANEHCPGTQSESAGKSDACQGCPNQEVCATAPKGPDPDLVTIGERMATVKHKILVLSGKGGVGKSTFSAQLSFALAALDYQVGLLDIDICGPSIPKMLALEGQEIHQSNLGWSPVYVESNLGVMSIGFMLPNPDEAVIWRGPRKNGLIKQFLKDVYWGELDFLVVDAPPGTSDEHISIVQCLDATGIDGAIIVTTPQQVSLIDVRKEVSFCKKVGVKVLGVVENMSGLCQPVTDFKFMKTMETGEQTDVTEWVRDYMREKAPEMLNLFACSEVFDSSGGGAAKMCQEMGVPFLGKVPLDPQLCKAAEEGRSCFLDKDCGASAPALKKIIEKLLENQELAISADNGA</sequence>
<keyword evidence="5 8" id="KW-0067">ATP-binding</keyword>
<dbReference type="GO" id="GO:0046872">
    <property type="term" value="F:metal ion binding"/>
    <property type="evidence" value="ECO:0007669"/>
    <property type="project" value="UniProtKB-KW"/>
</dbReference>
<dbReference type="HAMAP" id="MF_02040">
    <property type="entry name" value="Mrp_NBP35"/>
    <property type="match status" value="1"/>
</dbReference>
<evidence type="ECO:0000256" key="4">
    <source>
        <dbReference type="ARBA" id="ARBA00022741"/>
    </source>
</evidence>
<dbReference type="PANTHER" id="PTHR23264">
    <property type="entry name" value="NUCLEOTIDE-BINDING PROTEIN NBP35 YEAST -RELATED"/>
    <property type="match status" value="1"/>
</dbReference>
<comment type="subunit">
    <text evidence="8">Homodimer and homotetramer. Predominantly homodimeric.</text>
</comment>
<dbReference type="GO" id="GO:0005524">
    <property type="term" value="F:ATP binding"/>
    <property type="evidence" value="ECO:0007669"/>
    <property type="project" value="UniProtKB-KW"/>
</dbReference>
<evidence type="ECO:0000256" key="6">
    <source>
        <dbReference type="ARBA" id="ARBA00023004"/>
    </source>
</evidence>
<dbReference type="HAMAP" id="MF_03038">
    <property type="entry name" value="NUBP1"/>
    <property type="match status" value="1"/>
</dbReference>
<dbReference type="InterPro" id="IPR033756">
    <property type="entry name" value="YlxH/NBP35"/>
</dbReference>